<feature type="transmembrane region" description="Helical" evidence="1">
    <location>
        <begin position="156"/>
        <end position="177"/>
    </location>
</feature>
<dbReference type="RefSeq" id="WP_149306874.1">
    <property type="nucleotide sequence ID" value="NZ_SRSD01000003.1"/>
</dbReference>
<organism evidence="2 3">
    <name type="scientific">Oryzomonas rubra</name>
    <dbReference type="NCBI Taxonomy" id="2509454"/>
    <lineage>
        <taxon>Bacteria</taxon>
        <taxon>Pseudomonadati</taxon>
        <taxon>Thermodesulfobacteriota</taxon>
        <taxon>Desulfuromonadia</taxon>
        <taxon>Geobacterales</taxon>
        <taxon>Geobacteraceae</taxon>
        <taxon>Oryzomonas</taxon>
    </lineage>
</organism>
<name>A0A5A9XN78_9BACT</name>
<dbReference type="OrthoDB" id="258743at2"/>
<dbReference type="EMBL" id="SRSD01000003">
    <property type="protein sequence ID" value="KAA0893559.1"/>
    <property type="molecule type" value="Genomic_DNA"/>
</dbReference>
<proteinExistence type="predicted"/>
<feature type="transmembrane region" description="Helical" evidence="1">
    <location>
        <begin position="96"/>
        <end position="113"/>
    </location>
</feature>
<keyword evidence="1" id="KW-1133">Transmembrane helix</keyword>
<evidence type="ECO:0000256" key="1">
    <source>
        <dbReference type="SAM" id="Phobius"/>
    </source>
</evidence>
<accession>A0A5A9XN78</accession>
<gene>
    <name evidence="2" type="ORF">ET418_07050</name>
</gene>
<dbReference type="Proteomes" id="UP000324298">
    <property type="component" value="Unassembled WGS sequence"/>
</dbReference>
<sequence>MTARLIVSLLTFPGVMVHEFAHAWACRRLGIRVLKVCYLRLGSPLGYVLHEQPAYAVQHIMVAVAPFFVSTVAALTVSLLTSLLVTSPAAAEFKDLAVIAGAWLSFSMALHAFPSSGDGDALWQDVTSHHVGFLGKLLLVPAVGLIRLCQAGAAIWLDALFAMGVVALPPLLLVALMG</sequence>
<feature type="transmembrane region" description="Helical" evidence="1">
    <location>
        <begin position="133"/>
        <end position="149"/>
    </location>
</feature>
<protein>
    <recommendedName>
        <fullName evidence="4">Zincin peptidase</fullName>
    </recommendedName>
</protein>
<reference evidence="2 3" key="1">
    <citation type="submission" date="2019-04" db="EMBL/GenBank/DDBJ databases">
        <title>Geobacter ruber sp. nov., ferric-reducing bacteria isolated from paddy soil.</title>
        <authorList>
            <person name="Xu Z."/>
            <person name="Masuda Y."/>
            <person name="Itoh H."/>
            <person name="Senoo K."/>
        </authorList>
    </citation>
    <scope>NUCLEOTIDE SEQUENCE [LARGE SCALE GENOMIC DNA]</scope>
    <source>
        <strain evidence="2 3">Red88</strain>
    </source>
</reference>
<feature type="transmembrane region" description="Helical" evidence="1">
    <location>
        <begin position="60"/>
        <end position="84"/>
    </location>
</feature>
<evidence type="ECO:0000313" key="2">
    <source>
        <dbReference type="EMBL" id="KAA0893559.1"/>
    </source>
</evidence>
<keyword evidence="1" id="KW-0812">Transmembrane</keyword>
<keyword evidence="3" id="KW-1185">Reference proteome</keyword>
<evidence type="ECO:0008006" key="4">
    <source>
        <dbReference type="Google" id="ProtNLM"/>
    </source>
</evidence>
<evidence type="ECO:0000313" key="3">
    <source>
        <dbReference type="Proteomes" id="UP000324298"/>
    </source>
</evidence>
<dbReference type="AlphaFoldDB" id="A0A5A9XN78"/>
<keyword evidence="1" id="KW-0472">Membrane</keyword>
<comment type="caution">
    <text evidence="2">The sequence shown here is derived from an EMBL/GenBank/DDBJ whole genome shotgun (WGS) entry which is preliminary data.</text>
</comment>